<dbReference type="PANTHER" id="PTHR46390:SF1">
    <property type="entry name" value="MANNOSE-1-PHOSPHATE GUANYLYLTRANSFERASE"/>
    <property type="match status" value="1"/>
</dbReference>
<feature type="domain" description="Mannose-6-phosphate isomerase type II C-terminal" evidence="1">
    <location>
        <begin position="112"/>
        <end position="220"/>
    </location>
</feature>
<dbReference type="Gene3D" id="2.60.120.10">
    <property type="entry name" value="Jelly Rolls"/>
    <property type="match status" value="1"/>
</dbReference>
<proteinExistence type="predicted"/>
<dbReference type="GO" id="GO:0004475">
    <property type="term" value="F:mannose-1-phosphate guanylyltransferase (GTP) activity"/>
    <property type="evidence" value="ECO:0007669"/>
    <property type="project" value="TreeGrafter"/>
</dbReference>
<dbReference type="InterPro" id="IPR014729">
    <property type="entry name" value="Rossmann-like_a/b/a_fold"/>
</dbReference>
<dbReference type="AlphaFoldDB" id="A0A382LA37"/>
<dbReference type="GO" id="GO:0009298">
    <property type="term" value="P:GDP-mannose biosynthetic process"/>
    <property type="evidence" value="ECO:0007669"/>
    <property type="project" value="TreeGrafter"/>
</dbReference>
<evidence type="ECO:0000313" key="2">
    <source>
        <dbReference type="EMBL" id="SVC33758.1"/>
    </source>
</evidence>
<dbReference type="InterPro" id="IPR001538">
    <property type="entry name" value="Man6P_isomerase-2_C"/>
</dbReference>
<dbReference type="InterPro" id="IPR051161">
    <property type="entry name" value="Mannose-6P_isomerase_type2"/>
</dbReference>
<dbReference type="InterPro" id="IPR011051">
    <property type="entry name" value="RmlC_Cupin_sf"/>
</dbReference>
<dbReference type="SUPFAM" id="SSF51182">
    <property type="entry name" value="RmlC-like cupins"/>
    <property type="match status" value="1"/>
</dbReference>
<evidence type="ECO:0000259" key="1">
    <source>
        <dbReference type="Pfam" id="PF01050"/>
    </source>
</evidence>
<gene>
    <name evidence="2" type="ORF">METZ01_LOCUS286612</name>
</gene>
<accession>A0A382LA37</accession>
<dbReference type="GO" id="GO:0005976">
    <property type="term" value="P:polysaccharide metabolic process"/>
    <property type="evidence" value="ECO:0007669"/>
    <property type="project" value="InterPro"/>
</dbReference>
<dbReference type="Pfam" id="PF01050">
    <property type="entry name" value="MannoseP_isomer"/>
    <property type="match status" value="1"/>
</dbReference>
<dbReference type="CDD" id="cd02213">
    <property type="entry name" value="cupin_PMI_typeII_C"/>
    <property type="match status" value="1"/>
</dbReference>
<reference evidence="2" key="1">
    <citation type="submission" date="2018-05" db="EMBL/GenBank/DDBJ databases">
        <authorList>
            <person name="Lanie J.A."/>
            <person name="Ng W.-L."/>
            <person name="Kazmierczak K.M."/>
            <person name="Andrzejewski T.M."/>
            <person name="Davidsen T.M."/>
            <person name="Wayne K.J."/>
            <person name="Tettelin H."/>
            <person name="Glass J.I."/>
            <person name="Rusch D."/>
            <person name="Podicherti R."/>
            <person name="Tsui H.-C.T."/>
            <person name="Winkler M.E."/>
        </authorList>
    </citation>
    <scope>NUCLEOTIDE SEQUENCE</scope>
</reference>
<dbReference type="PANTHER" id="PTHR46390">
    <property type="entry name" value="MANNOSE-1-PHOSPHATE GUANYLYLTRANSFERASE"/>
    <property type="match status" value="1"/>
</dbReference>
<dbReference type="InterPro" id="IPR014710">
    <property type="entry name" value="RmlC-like_jellyroll"/>
</dbReference>
<feature type="non-terminal residue" evidence="2">
    <location>
        <position position="1"/>
    </location>
</feature>
<organism evidence="2">
    <name type="scientific">marine metagenome</name>
    <dbReference type="NCBI Taxonomy" id="408172"/>
    <lineage>
        <taxon>unclassified sequences</taxon>
        <taxon>metagenomes</taxon>
        <taxon>ecological metagenomes</taxon>
    </lineage>
</organism>
<protein>
    <recommendedName>
        <fullName evidence="1">Mannose-6-phosphate isomerase type II C-terminal domain-containing protein</fullName>
    </recommendedName>
</protein>
<dbReference type="Gene3D" id="3.40.50.620">
    <property type="entry name" value="HUPs"/>
    <property type="match status" value="1"/>
</dbReference>
<sequence length="225" mass="26302">VLLNSDEWLTRKKGRPFMPFEERSTILEGMHMVDNVYGVNDSDGSVTKGLIDVRNSFGKEHDFVFCNGGDRKKDNIPEMLVDGYSFEFNVGGGFKANSSSWILKEWQYPTERRVWGEFSDLFQDKTVKVKELVIEPGKGISYQRHFKRSEIWFISKGSCEVKHSPKDEYHFTVTKLYTDDIFVVRATEWHQIINKTDKPCHIIEIQYGEETTEDDIERLEYYDGD</sequence>
<dbReference type="EMBL" id="UINC01085846">
    <property type="protein sequence ID" value="SVC33758.1"/>
    <property type="molecule type" value="Genomic_DNA"/>
</dbReference>
<name>A0A382LA37_9ZZZZ</name>